<keyword evidence="1" id="KW-0812">Transmembrane</keyword>
<feature type="transmembrane region" description="Helical" evidence="1">
    <location>
        <begin position="120"/>
        <end position="139"/>
    </location>
</feature>
<dbReference type="PANTHER" id="PTHR34590">
    <property type="entry name" value="OS03G0124300 PROTEIN-RELATED"/>
    <property type="match status" value="1"/>
</dbReference>
<keyword evidence="3" id="KW-1185">Reference proteome</keyword>
<reference evidence="2 3" key="1">
    <citation type="submission" date="2019-09" db="EMBL/GenBank/DDBJ databases">
        <title>A chromosome-level genome assembly of the Chinese tupelo Nyssa sinensis.</title>
        <authorList>
            <person name="Yang X."/>
            <person name="Kang M."/>
            <person name="Yang Y."/>
            <person name="Xiong H."/>
            <person name="Wang M."/>
            <person name="Zhang Z."/>
            <person name="Wang Z."/>
            <person name="Wu H."/>
            <person name="Ma T."/>
            <person name="Liu J."/>
            <person name="Xi Z."/>
        </authorList>
    </citation>
    <scope>NUCLEOTIDE SEQUENCE [LARGE SCALE GENOMIC DNA]</scope>
    <source>
        <strain evidence="2">J267</strain>
        <tissue evidence="2">Leaf</tissue>
    </source>
</reference>
<evidence type="ECO:0000313" key="2">
    <source>
        <dbReference type="EMBL" id="KAA8547212.1"/>
    </source>
</evidence>
<dbReference type="EMBL" id="CM018032">
    <property type="protein sequence ID" value="KAA8547212.1"/>
    <property type="molecule type" value="Genomic_DNA"/>
</dbReference>
<protein>
    <recommendedName>
        <fullName evidence="4">Malectin-like domain-containing protein</fullName>
    </recommendedName>
</protein>
<dbReference type="Proteomes" id="UP000325577">
    <property type="component" value="Linkage Group LG1"/>
</dbReference>
<sequence length="221" mass="24606">MEGYNYLVRIQFYDIASISLSLLYFNVYVNGRLAYENLDLTSLTNDMLVSPFYVDFLVDEKSLGILSVSVGPSNMSISHTVDAILNDVEIIKMNNPIGSLDGDISAKSILKSWPRRNTGVPVPLIALVCLLLTASLVIYRRGIGFKNSMAWSPLPMDMSQVNLKNGNQLSLAISLASFGETRRTSCGIYASKTHWDDRYCISKVHASRDKSPKFLPDKAFH</sequence>
<name>A0A5J5BZY3_9ASTE</name>
<accession>A0A5J5BZY3</accession>
<dbReference type="GO" id="GO:0004714">
    <property type="term" value="F:transmembrane receptor protein tyrosine kinase activity"/>
    <property type="evidence" value="ECO:0007669"/>
    <property type="project" value="InterPro"/>
</dbReference>
<evidence type="ECO:0000256" key="1">
    <source>
        <dbReference type="SAM" id="Phobius"/>
    </source>
</evidence>
<dbReference type="PANTHER" id="PTHR34590:SF6">
    <property type="entry name" value="RECEPTOR-LIKE KINASE"/>
    <property type="match status" value="1"/>
</dbReference>
<dbReference type="Gene3D" id="2.60.120.430">
    <property type="entry name" value="Galactose-binding lectin"/>
    <property type="match status" value="1"/>
</dbReference>
<dbReference type="OrthoDB" id="1734267at2759"/>
<keyword evidence="1" id="KW-1133">Transmembrane helix</keyword>
<keyword evidence="1" id="KW-0472">Membrane</keyword>
<feature type="transmembrane region" description="Helical" evidence="1">
    <location>
        <begin position="12"/>
        <end position="29"/>
    </location>
</feature>
<evidence type="ECO:0008006" key="4">
    <source>
        <dbReference type="Google" id="ProtNLM"/>
    </source>
</evidence>
<proteinExistence type="predicted"/>
<dbReference type="AlphaFoldDB" id="A0A5J5BZY3"/>
<dbReference type="InterPro" id="IPR045272">
    <property type="entry name" value="ANXUR1/2-like"/>
</dbReference>
<evidence type="ECO:0000313" key="3">
    <source>
        <dbReference type="Proteomes" id="UP000325577"/>
    </source>
</evidence>
<gene>
    <name evidence="2" type="ORF">F0562_003632</name>
</gene>
<organism evidence="2 3">
    <name type="scientific">Nyssa sinensis</name>
    <dbReference type="NCBI Taxonomy" id="561372"/>
    <lineage>
        <taxon>Eukaryota</taxon>
        <taxon>Viridiplantae</taxon>
        <taxon>Streptophyta</taxon>
        <taxon>Embryophyta</taxon>
        <taxon>Tracheophyta</taxon>
        <taxon>Spermatophyta</taxon>
        <taxon>Magnoliopsida</taxon>
        <taxon>eudicotyledons</taxon>
        <taxon>Gunneridae</taxon>
        <taxon>Pentapetalae</taxon>
        <taxon>asterids</taxon>
        <taxon>Cornales</taxon>
        <taxon>Nyssaceae</taxon>
        <taxon>Nyssa</taxon>
    </lineage>
</organism>